<dbReference type="Proteomes" id="UP000001741">
    <property type="component" value="Chromosome"/>
</dbReference>
<evidence type="ECO:0000313" key="1">
    <source>
        <dbReference type="EMBL" id="CAP02062.1"/>
    </source>
</evidence>
<dbReference type="BioCyc" id="ABAU509170:GCL9-2269-MONOMER"/>
<reference evidence="1 2" key="1">
    <citation type="journal article" date="2008" name="PLoS ONE">
        <title>Comparative analysis of Acinetobacters: three genomes for three lifestyles.</title>
        <authorList>
            <person name="Vallenet D."/>
            <person name="Nordmann P."/>
            <person name="Barbe V."/>
            <person name="Poirel L."/>
            <person name="Mangenot S."/>
            <person name="Bataille E."/>
            <person name="Dossat C."/>
            <person name="Gas S."/>
            <person name="Kreimeyer A."/>
            <person name="Lenoble P."/>
            <person name="Oztas S."/>
            <person name="Poulain J."/>
            <person name="Segurens B."/>
            <person name="Robert C."/>
            <person name="Abergel C."/>
            <person name="Claverie J.M."/>
            <person name="Raoult D."/>
            <person name="Medigue C."/>
            <person name="Weissenbach J."/>
            <person name="Cruveiller S."/>
        </authorList>
    </citation>
    <scope>NUCLEOTIDE SEQUENCE [LARGE SCALE GENOMIC DNA]</scope>
    <source>
        <strain evidence="1 2">SDF</strain>
    </source>
</reference>
<accession>B0VUK0</accession>
<protein>
    <submittedName>
        <fullName evidence="1">Uncharacterized protein</fullName>
    </submittedName>
</protein>
<dbReference type="KEGG" id="abm:ABSDF2761"/>
<gene>
    <name evidence="1" type="ordered locus">ABSDF2761</name>
</gene>
<evidence type="ECO:0000313" key="2">
    <source>
        <dbReference type="Proteomes" id="UP000001741"/>
    </source>
</evidence>
<sequence length="56" mass="6696">MRHKMLLNEQEEKVFEEVRQLFNLATIEEAIEFVIQQGIQTQLQQIAERVVQPRKS</sequence>
<dbReference type="HOGENOM" id="CLU_3003467_0_0_6"/>
<organism evidence="1 2">
    <name type="scientific">Acinetobacter baumannii (strain SDF)</name>
    <dbReference type="NCBI Taxonomy" id="509170"/>
    <lineage>
        <taxon>Bacteria</taxon>
        <taxon>Pseudomonadati</taxon>
        <taxon>Pseudomonadota</taxon>
        <taxon>Gammaproteobacteria</taxon>
        <taxon>Moraxellales</taxon>
        <taxon>Moraxellaceae</taxon>
        <taxon>Acinetobacter</taxon>
        <taxon>Acinetobacter calcoaceticus/baumannii complex</taxon>
    </lineage>
</organism>
<name>B0VUK0_ACIBS</name>
<proteinExistence type="predicted"/>
<dbReference type="EMBL" id="CU468230">
    <property type="protein sequence ID" value="CAP02062.1"/>
    <property type="molecule type" value="Genomic_DNA"/>
</dbReference>
<dbReference type="AlphaFoldDB" id="B0VUK0"/>